<dbReference type="RefSeq" id="XP_018290578.1">
    <property type="nucleotide sequence ID" value="XM_018441457.1"/>
</dbReference>
<dbReference type="OrthoDB" id="2449818at2759"/>
<dbReference type="PANTHER" id="PTHR32094:SF5">
    <property type="entry name" value="FANCONI ANEMIA GROUP E PROTEIN"/>
    <property type="match status" value="1"/>
</dbReference>
<sequence>MSNVIDAKAKILSQLLTGNGFEFSQRMREALEPGRSHKAPDRYMYIIDNTLHSYLYFGWLHHGPIEAIRPRLGKRRRLFKQNVSMSQNNTHTATHEEGPDEDAILSRWSDLLDSLEKLTVQDSQIAHLFNRSSVLSSLVGLNLDELKVVCKHISFGDWPEDVLADLLGTVQNTPDISYSCATFLIRSSVYLRISSLKTSMSRLIATPLSNLGQSVGKVVLDAIVLPLLKQPSLGQPQTEVIHKLITASLVPSIRIMLLRTILDPTTQSPGTLVALPWADPVLNIASALLTTVPLLSLDATLARDLIQSIRLTVQANPKDKASMQLLLVLTTKYAHCLVEGDLITSIESITAMSQMFLKRSVQAQIGSIKKKLQVVESK</sequence>
<feature type="domain" description="Fanconi Anaemia group E protein C-terminal" evidence="1">
    <location>
        <begin position="172"/>
        <end position="363"/>
    </location>
</feature>
<name>A0A162NA57_PHYB8</name>
<dbReference type="AlphaFoldDB" id="A0A162NA57"/>
<proteinExistence type="predicted"/>
<dbReference type="InterPro" id="IPR021025">
    <property type="entry name" value="Fanconi_anaemia_gr_E_prot_C"/>
</dbReference>
<dbReference type="VEuPathDB" id="FungiDB:PHYBLDRAFT_65422"/>
<dbReference type="EMBL" id="KV440983">
    <property type="protein sequence ID" value="OAD72538.1"/>
    <property type="molecule type" value="Genomic_DNA"/>
</dbReference>
<dbReference type="GO" id="GO:0036297">
    <property type="term" value="P:interstrand cross-link repair"/>
    <property type="evidence" value="ECO:0007669"/>
    <property type="project" value="InterPro"/>
</dbReference>
<evidence type="ECO:0000259" key="1">
    <source>
        <dbReference type="Pfam" id="PF11510"/>
    </source>
</evidence>
<dbReference type="Pfam" id="PF11510">
    <property type="entry name" value="FA_FANCE"/>
    <property type="match status" value="1"/>
</dbReference>
<dbReference type="PANTHER" id="PTHR32094">
    <property type="entry name" value="FANCONI ANEMIA GROUP E PROTEIN"/>
    <property type="match status" value="1"/>
</dbReference>
<keyword evidence="3" id="KW-1185">Reference proteome</keyword>
<evidence type="ECO:0000313" key="2">
    <source>
        <dbReference type="EMBL" id="OAD72538.1"/>
    </source>
</evidence>
<dbReference type="GO" id="GO:0043240">
    <property type="term" value="C:Fanconi anaemia nuclear complex"/>
    <property type="evidence" value="ECO:0007669"/>
    <property type="project" value="InterPro"/>
</dbReference>
<dbReference type="InterPro" id="IPR039685">
    <property type="entry name" value="FANCE"/>
</dbReference>
<gene>
    <name evidence="2" type="ORF">PHYBLDRAFT_65422</name>
</gene>
<organism evidence="2 3">
    <name type="scientific">Phycomyces blakesleeanus (strain ATCC 8743b / DSM 1359 / FGSC 10004 / NBRC 33097 / NRRL 1555)</name>
    <dbReference type="NCBI Taxonomy" id="763407"/>
    <lineage>
        <taxon>Eukaryota</taxon>
        <taxon>Fungi</taxon>
        <taxon>Fungi incertae sedis</taxon>
        <taxon>Mucoromycota</taxon>
        <taxon>Mucoromycotina</taxon>
        <taxon>Mucoromycetes</taxon>
        <taxon>Mucorales</taxon>
        <taxon>Phycomycetaceae</taxon>
        <taxon>Phycomyces</taxon>
    </lineage>
</organism>
<dbReference type="Proteomes" id="UP000077315">
    <property type="component" value="Unassembled WGS sequence"/>
</dbReference>
<dbReference type="GeneID" id="29002363"/>
<dbReference type="STRING" id="763407.A0A162NA57"/>
<protein>
    <recommendedName>
        <fullName evidence="1">Fanconi Anaemia group E protein C-terminal domain-containing protein</fullName>
    </recommendedName>
</protein>
<evidence type="ECO:0000313" key="3">
    <source>
        <dbReference type="Proteomes" id="UP000077315"/>
    </source>
</evidence>
<accession>A0A162NA57</accession>
<reference evidence="3" key="1">
    <citation type="submission" date="2015-06" db="EMBL/GenBank/DDBJ databases">
        <title>Expansion of signal transduction pathways in fungi by whole-genome duplication.</title>
        <authorList>
            <consortium name="DOE Joint Genome Institute"/>
            <person name="Corrochano L.M."/>
            <person name="Kuo A."/>
            <person name="Marcet-Houben M."/>
            <person name="Polaino S."/>
            <person name="Salamov A."/>
            <person name="Villalobos J.M."/>
            <person name="Alvarez M.I."/>
            <person name="Avalos J."/>
            <person name="Benito E.P."/>
            <person name="Benoit I."/>
            <person name="Burger G."/>
            <person name="Camino L.P."/>
            <person name="Canovas D."/>
            <person name="Cerda-Olmedo E."/>
            <person name="Cheng J.-F."/>
            <person name="Dominguez A."/>
            <person name="Elias M."/>
            <person name="Eslava A.P."/>
            <person name="Glaser F."/>
            <person name="Grimwood J."/>
            <person name="Gutierrez G."/>
            <person name="Heitman J."/>
            <person name="Henrissat B."/>
            <person name="Iturriaga E.A."/>
            <person name="Lang B.F."/>
            <person name="Lavin J.L."/>
            <person name="Lee S."/>
            <person name="Li W."/>
            <person name="Lindquist E."/>
            <person name="Lopez-Garcia S."/>
            <person name="Luque E.M."/>
            <person name="Marcos A.T."/>
            <person name="Martin J."/>
            <person name="McCluskey K."/>
            <person name="Medina H.R."/>
            <person name="Miralles-Duran A."/>
            <person name="Miyazaki A."/>
            <person name="Munoz-Torres E."/>
            <person name="Oguiza J.A."/>
            <person name="Ohm R."/>
            <person name="Olmedo M."/>
            <person name="Orejas M."/>
            <person name="Ortiz-Castellanos L."/>
            <person name="Pisabarro A.G."/>
            <person name="Rodriguez-Romero J."/>
            <person name="Ruiz-Herrera J."/>
            <person name="Ruiz-Vazquez R."/>
            <person name="Sanz C."/>
            <person name="Schackwitz W."/>
            <person name="Schmutz J."/>
            <person name="Shahriari M."/>
            <person name="Shelest E."/>
            <person name="Silva-Franco F."/>
            <person name="Soanes D."/>
            <person name="Syed K."/>
            <person name="Tagua V.G."/>
            <person name="Talbot N.J."/>
            <person name="Thon M."/>
            <person name="De vries R.P."/>
            <person name="Wiebenga A."/>
            <person name="Yadav J.S."/>
            <person name="Braun E.L."/>
            <person name="Baker S."/>
            <person name="Garre V."/>
            <person name="Horwitz B."/>
            <person name="Torres-Martinez S."/>
            <person name="Idnurm A."/>
            <person name="Herrera-Estrella A."/>
            <person name="Gabaldon T."/>
            <person name="Grigoriev I.V."/>
        </authorList>
    </citation>
    <scope>NUCLEOTIDE SEQUENCE [LARGE SCALE GENOMIC DNA]</scope>
    <source>
        <strain evidence="3">NRRL 1555(-)</strain>
    </source>
</reference>
<dbReference type="Gene3D" id="1.25.40.480">
    <property type="match status" value="1"/>
</dbReference>
<dbReference type="InParanoid" id="A0A162NA57"/>